<dbReference type="Proteomes" id="UP000002320">
    <property type="component" value="Unassembled WGS sequence"/>
</dbReference>
<organism>
    <name type="scientific">Culex quinquefasciatus</name>
    <name type="common">Southern house mosquito</name>
    <name type="synonym">Culex pungens</name>
    <dbReference type="NCBI Taxonomy" id="7176"/>
    <lineage>
        <taxon>Eukaryota</taxon>
        <taxon>Metazoa</taxon>
        <taxon>Ecdysozoa</taxon>
        <taxon>Arthropoda</taxon>
        <taxon>Hexapoda</taxon>
        <taxon>Insecta</taxon>
        <taxon>Pterygota</taxon>
        <taxon>Neoptera</taxon>
        <taxon>Endopterygota</taxon>
        <taxon>Diptera</taxon>
        <taxon>Nematocera</taxon>
        <taxon>Culicoidea</taxon>
        <taxon>Culicidae</taxon>
        <taxon>Culicinae</taxon>
        <taxon>Culicini</taxon>
        <taxon>Culex</taxon>
        <taxon>Culex</taxon>
    </lineage>
</organism>
<protein>
    <submittedName>
        <fullName evidence="1">Nuclear body associated kinase</fullName>
    </submittedName>
</protein>
<dbReference type="InParanoid" id="B0W6B5"/>
<evidence type="ECO:0000313" key="1">
    <source>
        <dbReference type="EMBL" id="EDS36589.1"/>
    </source>
</evidence>
<dbReference type="EMBL" id="DS231848">
    <property type="protein sequence ID" value="EDS36589.1"/>
    <property type="molecule type" value="Genomic_DNA"/>
</dbReference>
<name>B0W6B5_CULQU</name>
<dbReference type="VEuPathDB" id="VectorBase:CQUJHB002308"/>
<keyword evidence="1" id="KW-0808">Transferase</keyword>
<dbReference type="AlphaFoldDB" id="B0W6B5"/>
<reference evidence="1" key="1">
    <citation type="submission" date="2007-03" db="EMBL/GenBank/DDBJ databases">
        <title>Annotation of Culex pipiens quinquefasciatus.</title>
        <authorList>
            <consortium name="The Broad Institute Genome Sequencing Platform"/>
            <person name="Atkinson P.W."/>
            <person name="Hemingway J."/>
            <person name="Christensen B.M."/>
            <person name="Higgs S."/>
            <person name="Kodira C."/>
            <person name="Hannick L."/>
            <person name="Megy K."/>
            <person name="O'Leary S."/>
            <person name="Pearson M."/>
            <person name="Haas B.J."/>
            <person name="Mauceli E."/>
            <person name="Wortman J.R."/>
            <person name="Lee N.H."/>
            <person name="Guigo R."/>
            <person name="Stanke M."/>
            <person name="Alvarado L."/>
            <person name="Amedeo P."/>
            <person name="Antoine C.H."/>
            <person name="Arensburger P."/>
            <person name="Bidwell S.L."/>
            <person name="Crawford M."/>
            <person name="Camaro F."/>
            <person name="Devon K."/>
            <person name="Engels R."/>
            <person name="Hammond M."/>
            <person name="Howarth C."/>
            <person name="Koehrsen M."/>
            <person name="Lawson D."/>
            <person name="Montgomery P."/>
            <person name="Nene V."/>
            <person name="Nusbaum C."/>
            <person name="Puiu D."/>
            <person name="Romero-Severson J."/>
            <person name="Severson D.W."/>
            <person name="Shumway M."/>
            <person name="Sisk P."/>
            <person name="Stolte C."/>
            <person name="Zeng Q."/>
            <person name="Eisenstadt E."/>
            <person name="Fraser-Liggett C."/>
            <person name="Strausberg R."/>
            <person name="Galagan J."/>
            <person name="Birren B."/>
            <person name="Collins F.H."/>
        </authorList>
    </citation>
    <scope>NUCLEOTIDE SEQUENCE [LARGE SCALE GENOMIC DNA]</scope>
    <source>
        <strain evidence="1">JHB</strain>
    </source>
</reference>
<keyword evidence="3" id="KW-1185">Reference proteome</keyword>
<reference evidence="2" key="2">
    <citation type="submission" date="2020-05" db="UniProtKB">
        <authorList>
            <consortium name="EnsemblMetazoa"/>
        </authorList>
    </citation>
    <scope>IDENTIFICATION</scope>
    <source>
        <strain evidence="2">JHB</strain>
    </source>
</reference>
<dbReference type="KEGG" id="cqu:CpipJ_CPIJ002666"/>
<keyword evidence="1" id="KW-0418">Kinase</keyword>
<dbReference type="OrthoDB" id="1933107at2759"/>
<evidence type="ECO:0000313" key="3">
    <source>
        <dbReference type="Proteomes" id="UP000002320"/>
    </source>
</evidence>
<accession>B0W6B5</accession>
<dbReference type="EnsemblMetazoa" id="CPIJ002666-RA">
    <property type="protein sequence ID" value="CPIJ002666-PA"/>
    <property type="gene ID" value="CPIJ002666"/>
</dbReference>
<proteinExistence type="predicted"/>
<sequence>MHSLSVLHGKLRELRHTDSTNAHFVRQLCRDFPRELMPVVLAPLLNPLVMEIGYTFTASLEDCKNHLLKVGGREISAQDVVKFILSTSICGAGSSRGMSLTNKCRTTGARRWRPPGIVHHVHANLRRGRKFVVFVVGSTGLPAASTQLENVLESSPGDLLHPLDATQGDISGRSAVFVTHVPYQTYNPMVPPPIHNVSSRQVPTSSSRRKFVPLSPAQLPTSTTLGAGFDDLHGLLDDGMGSLTI</sequence>
<dbReference type="STRING" id="7176.B0W6B5"/>
<dbReference type="GO" id="GO:0016301">
    <property type="term" value="F:kinase activity"/>
    <property type="evidence" value="ECO:0007669"/>
    <property type="project" value="UniProtKB-KW"/>
</dbReference>
<gene>
    <name evidence="2" type="primary">6033857</name>
    <name evidence="1" type="ORF">CpipJ_CPIJ002666</name>
</gene>
<dbReference type="VEuPathDB" id="VectorBase:CPIJ002666"/>
<dbReference type="HOGENOM" id="CLU_1134522_0_0_1"/>
<evidence type="ECO:0000313" key="2">
    <source>
        <dbReference type="EnsemblMetazoa" id="CPIJ002666-PA"/>
    </source>
</evidence>